<protein>
    <submittedName>
        <fullName evidence="1">Uncharacterized protein</fullName>
    </submittedName>
</protein>
<evidence type="ECO:0000313" key="1">
    <source>
        <dbReference type="EMBL" id="GAA5055394.1"/>
    </source>
</evidence>
<dbReference type="EMBL" id="BAABJM010000002">
    <property type="protein sequence ID" value="GAA5055394.1"/>
    <property type="molecule type" value="Genomic_DNA"/>
</dbReference>
<dbReference type="Proteomes" id="UP001500603">
    <property type="component" value="Unassembled WGS sequence"/>
</dbReference>
<sequence length="72" mass="7723">MPWRDGPARTMPPVAPEAVAAAIVRALDRGRERVVYPSYSLLPLELPVIGRIVAAIGARRIDTAGAVNHAPR</sequence>
<proteinExistence type="predicted"/>
<organism evidence="1 2">
    <name type="scientific">Nocardia callitridis</name>
    <dbReference type="NCBI Taxonomy" id="648753"/>
    <lineage>
        <taxon>Bacteria</taxon>
        <taxon>Bacillati</taxon>
        <taxon>Actinomycetota</taxon>
        <taxon>Actinomycetes</taxon>
        <taxon>Mycobacteriales</taxon>
        <taxon>Nocardiaceae</taxon>
        <taxon>Nocardia</taxon>
    </lineage>
</organism>
<comment type="caution">
    <text evidence="1">The sequence shown here is derived from an EMBL/GenBank/DDBJ whole genome shotgun (WGS) entry which is preliminary data.</text>
</comment>
<reference evidence="2" key="1">
    <citation type="journal article" date="2019" name="Int. J. Syst. Evol. Microbiol.">
        <title>The Global Catalogue of Microorganisms (GCM) 10K type strain sequencing project: providing services to taxonomists for standard genome sequencing and annotation.</title>
        <authorList>
            <consortium name="The Broad Institute Genomics Platform"/>
            <consortium name="The Broad Institute Genome Sequencing Center for Infectious Disease"/>
            <person name="Wu L."/>
            <person name="Ma J."/>
        </authorList>
    </citation>
    <scope>NUCLEOTIDE SEQUENCE [LARGE SCALE GENOMIC DNA]</scope>
    <source>
        <strain evidence="2">JCM 18298</strain>
    </source>
</reference>
<gene>
    <name evidence="1" type="ORF">GCM10023318_31510</name>
</gene>
<accession>A0ABP9KBR5</accession>
<name>A0ABP9KBR5_9NOCA</name>
<evidence type="ECO:0000313" key="2">
    <source>
        <dbReference type="Proteomes" id="UP001500603"/>
    </source>
</evidence>
<keyword evidence="2" id="KW-1185">Reference proteome</keyword>